<dbReference type="PANTHER" id="PTHR45749">
    <property type="match status" value="1"/>
</dbReference>
<organism evidence="4 5">
    <name type="scientific">Pelobates cultripes</name>
    <name type="common">Western spadefoot toad</name>
    <dbReference type="NCBI Taxonomy" id="61616"/>
    <lineage>
        <taxon>Eukaryota</taxon>
        <taxon>Metazoa</taxon>
        <taxon>Chordata</taxon>
        <taxon>Craniata</taxon>
        <taxon>Vertebrata</taxon>
        <taxon>Euteleostomi</taxon>
        <taxon>Amphibia</taxon>
        <taxon>Batrachia</taxon>
        <taxon>Anura</taxon>
        <taxon>Pelobatoidea</taxon>
        <taxon>Pelobatidae</taxon>
        <taxon>Pelobates</taxon>
    </lineage>
</organism>
<dbReference type="EMBL" id="OW240913">
    <property type="protein sequence ID" value="CAH2246083.1"/>
    <property type="molecule type" value="Genomic_DNA"/>
</dbReference>
<dbReference type="Proteomes" id="UP001295444">
    <property type="component" value="Chromosome 02"/>
</dbReference>
<proteinExistence type="predicted"/>
<dbReference type="PANTHER" id="PTHR45749:SF35">
    <property type="entry name" value="AC-LIKE TRANSPOSASE-RELATED"/>
    <property type="match status" value="1"/>
</dbReference>
<feature type="region of interest" description="Disordered" evidence="1">
    <location>
        <begin position="1"/>
        <end position="83"/>
    </location>
</feature>
<evidence type="ECO:0000259" key="3">
    <source>
        <dbReference type="Pfam" id="PF14291"/>
    </source>
</evidence>
<evidence type="ECO:0000259" key="2">
    <source>
        <dbReference type="Pfam" id="PF05699"/>
    </source>
</evidence>
<evidence type="ECO:0000256" key="1">
    <source>
        <dbReference type="SAM" id="MobiDB-lite"/>
    </source>
</evidence>
<gene>
    <name evidence="4" type="ORF">PECUL_23A028670</name>
</gene>
<protein>
    <submittedName>
        <fullName evidence="4">Zinc finger MYM-type 1-like</fullName>
    </submittedName>
</protein>
<evidence type="ECO:0000313" key="5">
    <source>
        <dbReference type="Proteomes" id="UP001295444"/>
    </source>
</evidence>
<dbReference type="InterPro" id="IPR008906">
    <property type="entry name" value="HATC_C_dom"/>
</dbReference>
<accession>A0AAD1R9R4</accession>
<dbReference type="InterPro" id="IPR012337">
    <property type="entry name" value="RNaseH-like_sf"/>
</dbReference>
<keyword evidence="5" id="KW-1185">Reference proteome</keyword>
<name>A0AAD1R9R4_PELCU</name>
<dbReference type="AlphaFoldDB" id="A0AAD1R9R4"/>
<dbReference type="SUPFAM" id="SSF53098">
    <property type="entry name" value="Ribonuclease H-like"/>
    <property type="match status" value="1"/>
</dbReference>
<dbReference type="InterPro" id="IPR025398">
    <property type="entry name" value="DUF4371"/>
</dbReference>
<dbReference type="Pfam" id="PF05699">
    <property type="entry name" value="Dimer_Tnp_hAT"/>
    <property type="match status" value="1"/>
</dbReference>
<sequence>MGPKKLSGAQNRKRRALMDLEDQKSAGVIKKYFGTPTPSGLQTTEEKDEESCSSQSDVHLKLSEPSTSKTSLEEDSNTPSGSVAFDETISTCENSSFTDPALWPKLISKNIDGILDVGPVQVQDVDFKKDAYNRHFSSAFYKRKLDSGEEQTRRWLVYSSSTNKVFCFSCKLFDKNPKTSLALGGSDDWTHMSNILKSHETSSGHFTAQQMWTETQLRRKSKHAIDQNYQNLMSRERQHWRSVMERLLNIVQFLAERNLAFRGSSDRLFTTNNGNFLGLVELLGKYDSVMAEHLRRVVSKETADHYCGKTIQNEIINLMAKQVIEDILQRCRNAKYFSIILDCTPDISHKEQMSFTIRFLEDISGNFQVKEHFLGFNKVEDTTGKGLSDFLLEFLSGKNLDIDNCRGQGYDNGANMAGKNNGVQSKILNINPRAVFVPCGCHCLNLVIGDAVRSCKESMLLFGIIQRLYVLFSGSVKRWKILSDHVSGLTLKPLCTTRWECRINCLKPLRHNLGEIQEALIVLSDETHTEPNICHEANTLSQQIVEFKFIVSLCVWYEILYQVNIVSKAMQNEAADIILVSNLIQKCHNFLIHFRESGFESSFQLAKELAEKVNVEPVFKKPSRIHRKKALFDYESQDEPLTDPTKKFKIDFFNVLVDTAAKSLEERFTQMEQHNKVWRFLYNMRHLPARENLRDCCLQLQKALEKSSQSDINGLDLSEELWHIQNLLPQDATAPRHILSFIVRNGLTDTFPNIWIAFRILLTIPVSVASGERSFSKLKLIKTYLRSSMTDDRLTSLSVLSIESDVLKTLDMNSVIDEFAKAKARKVVF</sequence>
<evidence type="ECO:0000313" key="4">
    <source>
        <dbReference type="EMBL" id="CAH2246083.1"/>
    </source>
</evidence>
<reference evidence="4" key="1">
    <citation type="submission" date="2022-03" db="EMBL/GenBank/DDBJ databases">
        <authorList>
            <person name="Alioto T."/>
            <person name="Alioto T."/>
            <person name="Gomez Garrido J."/>
        </authorList>
    </citation>
    <scope>NUCLEOTIDE SEQUENCE</scope>
</reference>
<dbReference type="Pfam" id="PF14291">
    <property type="entry name" value="DUF4371"/>
    <property type="match status" value="1"/>
</dbReference>
<feature type="domain" description="DUF4371" evidence="3">
    <location>
        <begin position="236"/>
        <end position="422"/>
    </location>
</feature>
<dbReference type="GO" id="GO:0046983">
    <property type="term" value="F:protein dimerization activity"/>
    <property type="evidence" value="ECO:0007669"/>
    <property type="project" value="InterPro"/>
</dbReference>
<feature type="domain" description="HAT C-terminal dimerisation" evidence="2">
    <location>
        <begin position="738"/>
        <end position="805"/>
    </location>
</feature>